<proteinExistence type="predicted"/>
<comment type="caution">
    <text evidence="1">The sequence shown here is derived from an EMBL/GenBank/DDBJ whole genome shotgun (WGS) entry which is preliminary data.</text>
</comment>
<dbReference type="EMBL" id="JABDHM010000566">
    <property type="protein sequence ID" value="KAF5214242.1"/>
    <property type="molecule type" value="Genomic_DNA"/>
</dbReference>
<protein>
    <submittedName>
        <fullName evidence="1">Uncharacterized protein</fullName>
    </submittedName>
</protein>
<accession>A0A7J6XIF7</accession>
<organism evidence="1 2">
    <name type="scientific">Trypanosoma cruzi</name>
    <dbReference type="NCBI Taxonomy" id="5693"/>
    <lineage>
        <taxon>Eukaryota</taxon>
        <taxon>Discoba</taxon>
        <taxon>Euglenozoa</taxon>
        <taxon>Kinetoplastea</taxon>
        <taxon>Metakinetoplastina</taxon>
        <taxon>Trypanosomatida</taxon>
        <taxon>Trypanosomatidae</taxon>
        <taxon>Trypanosoma</taxon>
        <taxon>Schizotrypanum</taxon>
    </lineage>
</organism>
<evidence type="ECO:0000313" key="1">
    <source>
        <dbReference type="EMBL" id="KAF5214242.1"/>
    </source>
</evidence>
<evidence type="ECO:0000313" key="2">
    <source>
        <dbReference type="Proteomes" id="UP000583944"/>
    </source>
</evidence>
<name>A0A7J6XIF7_TRYCR</name>
<reference evidence="1 2" key="1">
    <citation type="journal article" date="2019" name="Genome Biol. Evol.">
        <title>Nanopore Sequencing Significantly Improves Genome Assembly of the Protozoan Parasite Trypanosoma cruzi.</title>
        <authorList>
            <person name="Diaz-Viraque F."/>
            <person name="Pita S."/>
            <person name="Greif G."/>
            <person name="de Souza R.C.M."/>
            <person name="Iraola G."/>
            <person name="Robello C."/>
        </authorList>
    </citation>
    <scope>NUCLEOTIDE SEQUENCE [LARGE SCALE GENOMIC DNA]</scope>
    <source>
        <strain evidence="1 2">Berenice</strain>
    </source>
</reference>
<dbReference type="AlphaFoldDB" id="A0A7J6XIF7"/>
<dbReference type="Proteomes" id="UP000583944">
    <property type="component" value="Unassembled WGS sequence"/>
</dbReference>
<sequence length="264" mass="29395">MAKQAQKNYLASIGSLTLKVVFFPKIHTVEKYHKEMYSFYQDIHNRLASPPAIILFTSPYNSGERGRRKQEENNEKTILFYGATCGSPWLSDDGHPGASNMLRPVSALGLKAALSAGRRPRLLAALVLLRQRLVQARHHTTTRQRHILQEHAEVVVVAHGKRHRAGCQALRLLCLLARRLHGQLQQLGCQVLQHRRHVHSARRADAAGILAAAQQRAHTAHGEDQTGLRGAAAAALLGRLLRCLLRGCHPCLRKTKKQMVIKCG</sequence>
<dbReference type="VEuPathDB" id="TriTrypDB:ECC02_013179"/>
<gene>
    <name evidence="1" type="ORF">ECC02_013179</name>
</gene>